<sequence>MWLRKKGSNSVRKQDNIYAAALDQMVDFRFDEKVVDVFPDMIQRSVPGYATMISTIGVLAAKYAQADTKCYDLGCSLGAVTLSMRHRIKQQNCNIIAVDNSPAMTEKAANILAADTNSQVKVDLVCADIADIDIQNASVVVMNFTLQFIPIEQRQTLVNKIYQGLEAGGVLILSEKLAFDDNDVNQFHIDSHHDFKRDNGYSDMEISQKRSALEKVLIPESLAQHQQRLNQAGFNFVEKWFQCFNFVSMVAIK</sequence>
<evidence type="ECO:0000259" key="5">
    <source>
        <dbReference type="Pfam" id="PF13649"/>
    </source>
</evidence>
<comment type="subunit">
    <text evidence="3">Homodimer.</text>
</comment>
<name>A0A7C1ZTX2_9GAMM</name>
<feature type="domain" description="Methyltransferase" evidence="5">
    <location>
        <begin position="72"/>
        <end position="169"/>
    </location>
</feature>
<dbReference type="PANTHER" id="PTHR43861">
    <property type="entry name" value="TRANS-ACONITATE 2-METHYLTRANSFERASE-RELATED"/>
    <property type="match status" value="1"/>
</dbReference>
<dbReference type="PANTHER" id="PTHR43861:SF2">
    <property type="entry name" value="CARBOXY-S-ADENOSYL-L-METHIONINE SYNTHASE"/>
    <property type="match status" value="1"/>
</dbReference>
<evidence type="ECO:0000256" key="1">
    <source>
        <dbReference type="ARBA" id="ARBA00022679"/>
    </source>
</evidence>
<dbReference type="SUPFAM" id="SSF53335">
    <property type="entry name" value="S-adenosyl-L-methionine-dependent methyltransferases"/>
    <property type="match status" value="1"/>
</dbReference>
<dbReference type="NCBIfam" id="NF011995">
    <property type="entry name" value="PRK15451.1"/>
    <property type="match status" value="1"/>
</dbReference>
<dbReference type="CDD" id="cd02440">
    <property type="entry name" value="AdoMet_MTases"/>
    <property type="match status" value="1"/>
</dbReference>
<feature type="binding site" evidence="3 4">
    <location>
        <begin position="74"/>
        <end position="76"/>
    </location>
    <ligand>
        <name>S-adenosyl-L-methionine</name>
        <dbReference type="ChEBI" id="CHEBI:59789"/>
    </ligand>
</feature>
<dbReference type="Pfam" id="PF13649">
    <property type="entry name" value="Methyltransf_25"/>
    <property type="match status" value="1"/>
</dbReference>
<comment type="similarity">
    <text evidence="3">Belongs to the class I-like SAM-binding methyltransferase superfamily. Cx-SAM synthase family.</text>
</comment>
<dbReference type="EC" id="2.1.3.-" evidence="3"/>
<proteinExistence type="inferred from homology"/>
<dbReference type="GO" id="GO:0016743">
    <property type="term" value="F:carboxyl- or carbamoyltransferase activity"/>
    <property type="evidence" value="ECO:0007669"/>
    <property type="project" value="UniProtKB-UniRule"/>
</dbReference>
<dbReference type="AlphaFoldDB" id="A0A7C1ZTX2"/>
<comment type="function">
    <text evidence="3">Catalyzes the conversion of S-adenosyl-L-methionine (SAM) to carboxy-S-adenosyl-L-methionine (Cx-SAM).</text>
</comment>
<dbReference type="PIRSF" id="PIRSF006325">
    <property type="entry name" value="MeTrfase_bac"/>
    <property type="match status" value="1"/>
</dbReference>
<dbReference type="Gene3D" id="3.40.50.150">
    <property type="entry name" value="Vaccinia Virus protein VP39"/>
    <property type="match status" value="1"/>
</dbReference>
<evidence type="ECO:0000313" key="6">
    <source>
        <dbReference type="EMBL" id="HEC72830.1"/>
    </source>
</evidence>
<protein>
    <recommendedName>
        <fullName evidence="3">Carboxy-S-adenosyl-L-methionine synthase</fullName>
        <shortName evidence="3">Cx-SAM synthase</shortName>
        <ecNumber evidence="3">2.1.3.-</ecNumber>
    </recommendedName>
</protein>
<dbReference type="InterPro" id="IPR041698">
    <property type="entry name" value="Methyltransf_25"/>
</dbReference>
<feature type="binding site" evidence="3">
    <location>
        <position position="210"/>
    </location>
    <ligand>
        <name>S-adenosyl-L-methionine</name>
        <dbReference type="ChEBI" id="CHEBI:59789"/>
    </ligand>
</feature>
<keyword evidence="1 3" id="KW-0808">Transferase</keyword>
<dbReference type="GO" id="GO:0002098">
    <property type="term" value="P:tRNA wobble uridine modification"/>
    <property type="evidence" value="ECO:0007669"/>
    <property type="project" value="InterPro"/>
</dbReference>
<comment type="catalytic activity">
    <reaction evidence="3">
        <text>prephenate + S-adenosyl-L-methionine = carboxy-S-adenosyl-L-methionine + 3-phenylpyruvate + H2O</text>
        <dbReference type="Rhea" id="RHEA:51692"/>
        <dbReference type="ChEBI" id="CHEBI:15377"/>
        <dbReference type="ChEBI" id="CHEBI:18005"/>
        <dbReference type="ChEBI" id="CHEBI:29934"/>
        <dbReference type="ChEBI" id="CHEBI:59789"/>
        <dbReference type="ChEBI" id="CHEBI:134278"/>
    </reaction>
</comment>
<evidence type="ECO:0000256" key="2">
    <source>
        <dbReference type="ARBA" id="ARBA00022691"/>
    </source>
</evidence>
<organism evidence="6">
    <name type="scientific">Methylophaga aminisulfidivorans</name>
    <dbReference type="NCBI Taxonomy" id="230105"/>
    <lineage>
        <taxon>Bacteria</taxon>
        <taxon>Pseudomonadati</taxon>
        <taxon>Pseudomonadota</taxon>
        <taxon>Gammaproteobacteria</taxon>
        <taxon>Thiotrichales</taxon>
        <taxon>Piscirickettsiaceae</taxon>
        <taxon>Methylophaga</taxon>
    </lineage>
</organism>
<keyword evidence="2 3" id="KW-0949">S-adenosyl-L-methionine</keyword>
<evidence type="ECO:0000256" key="3">
    <source>
        <dbReference type="HAMAP-Rule" id="MF_01589"/>
    </source>
</evidence>
<dbReference type="HAMAP" id="MF_01589">
    <property type="entry name" value="Cx_SAM_synthase"/>
    <property type="match status" value="1"/>
</dbReference>
<reference evidence="6" key="1">
    <citation type="journal article" date="2020" name="mSystems">
        <title>Genome- and Community-Level Interaction Insights into Carbon Utilization and Element Cycling Functions of Hydrothermarchaeota in Hydrothermal Sediment.</title>
        <authorList>
            <person name="Zhou Z."/>
            <person name="Liu Y."/>
            <person name="Xu W."/>
            <person name="Pan J."/>
            <person name="Luo Z.H."/>
            <person name="Li M."/>
        </authorList>
    </citation>
    <scope>NUCLEOTIDE SEQUENCE [LARGE SCALE GENOMIC DNA]</scope>
    <source>
        <strain evidence="6">HyVt-380</strain>
    </source>
</reference>
<dbReference type="InterPro" id="IPR005271">
    <property type="entry name" value="CmoA"/>
</dbReference>
<dbReference type="GO" id="GO:1904047">
    <property type="term" value="F:S-adenosyl-L-methionine binding"/>
    <property type="evidence" value="ECO:0007669"/>
    <property type="project" value="UniProtKB-UniRule"/>
</dbReference>
<dbReference type="EMBL" id="DRHY01000015">
    <property type="protein sequence ID" value="HEC72830.1"/>
    <property type="molecule type" value="Genomic_DNA"/>
</dbReference>
<accession>A0A7C1ZTX2</accession>
<feature type="binding site" evidence="3 4">
    <location>
        <begin position="99"/>
        <end position="100"/>
    </location>
    <ligand>
        <name>S-adenosyl-L-methionine</name>
        <dbReference type="ChEBI" id="CHEBI:59789"/>
    </ligand>
</feature>
<feature type="binding site" evidence="3 4">
    <location>
        <begin position="128"/>
        <end position="129"/>
    </location>
    <ligand>
        <name>S-adenosyl-L-methionine</name>
        <dbReference type="ChEBI" id="CHEBI:59789"/>
    </ligand>
</feature>
<gene>
    <name evidence="3 6" type="primary">cmoA</name>
    <name evidence="6" type="ORF">ENI26_00470</name>
</gene>
<dbReference type="NCBIfam" id="TIGR00740">
    <property type="entry name" value="carboxy-S-adenosyl-L-methionine synthase CmoA"/>
    <property type="match status" value="1"/>
</dbReference>
<evidence type="ECO:0000256" key="4">
    <source>
        <dbReference type="PIRSR" id="PIRSR006325-1"/>
    </source>
</evidence>
<dbReference type="Proteomes" id="UP000886384">
    <property type="component" value="Unassembled WGS sequence"/>
</dbReference>
<dbReference type="InterPro" id="IPR029063">
    <property type="entry name" value="SAM-dependent_MTases_sf"/>
</dbReference>
<comment type="caution">
    <text evidence="6">The sequence shown here is derived from an EMBL/GenBank/DDBJ whole genome shotgun (WGS) entry which is preliminary data.</text>
</comment>
<feature type="binding site" evidence="3 4">
    <location>
        <position position="49"/>
    </location>
    <ligand>
        <name>S-adenosyl-L-methionine</name>
        <dbReference type="ChEBI" id="CHEBI:59789"/>
    </ligand>
</feature>
<feature type="binding site" evidence="3 4">
    <location>
        <position position="143"/>
    </location>
    <ligand>
        <name>S-adenosyl-L-methionine</name>
        <dbReference type="ChEBI" id="CHEBI:59789"/>
    </ligand>
</feature>